<reference evidence="3" key="1">
    <citation type="submission" date="2025-08" db="UniProtKB">
        <authorList>
            <consortium name="RefSeq"/>
        </authorList>
    </citation>
    <scope>IDENTIFICATION</scope>
</reference>
<evidence type="ECO:0000313" key="2">
    <source>
        <dbReference type="Proteomes" id="UP000694923"/>
    </source>
</evidence>
<name>A0ABM0RCZ5_GALVR</name>
<feature type="compositionally biased region" description="Low complexity" evidence="1">
    <location>
        <begin position="117"/>
        <end position="135"/>
    </location>
</feature>
<feature type="compositionally biased region" description="Basic and acidic residues" evidence="1">
    <location>
        <begin position="27"/>
        <end position="41"/>
    </location>
</feature>
<gene>
    <name evidence="3" type="primary">SMCP</name>
</gene>
<organism evidence="2 3">
    <name type="scientific">Galeopterus variegatus</name>
    <name type="common">Malayan flying lemur</name>
    <name type="synonym">Cynocephalus variegatus</name>
    <dbReference type="NCBI Taxonomy" id="482537"/>
    <lineage>
        <taxon>Eukaryota</taxon>
        <taxon>Metazoa</taxon>
        <taxon>Chordata</taxon>
        <taxon>Craniata</taxon>
        <taxon>Vertebrata</taxon>
        <taxon>Euteleostomi</taxon>
        <taxon>Mammalia</taxon>
        <taxon>Eutheria</taxon>
        <taxon>Euarchontoglires</taxon>
        <taxon>Dermoptera</taxon>
        <taxon>Cynocephalidae</taxon>
        <taxon>Galeopterus</taxon>
    </lineage>
</organism>
<sequence>MDPNKLDFQGDSELSTIDTEEEGMTETEERPESDREAERRTPNLWKMCDQPKCNPCGPPKCDPCNPPKCNPHNPPKCNPCCTTKAPCCIQERCCCLVAKPEYTCLNKEPEPEPKPKPLQTQDKGSQTQQQPQSPQNKSWLGIWGQKKPNN</sequence>
<evidence type="ECO:0000313" key="3">
    <source>
        <dbReference type="RefSeq" id="XP_008578486.1"/>
    </source>
</evidence>
<dbReference type="RefSeq" id="XP_008578486.1">
    <property type="nucleotide sequence ID" value="XM_008580264.1"/>
</dbReference>
<evidence type="ECO:0000256" key="1">
    <source>
        <dbReference type="SAM" id="MobiDB-lite"/>
    </source>
</evidence>
<protein>
    <submittedName>
        <fullName evidence="3">Sperm mitochondrial-associated cysteine-rich protein</fullName>
    </submittedName>
</protein>
<keyword evidence="2" id="KW-1185">Reference proteome</keyword>
<dbReference type="GeneID" id="103596606"/>
<feature type="region of interest" description="Disordered" evidence="1">
    <location>
        <begin position="106"/>
        <end position="150"/>
    </location>
</feature>
<accession>A0ABM0RCZ5</accession>
<dbReference type="Proteomes" id="UP000694923">
    <property type="component" value="Unplaced"/>
</dbReference>
<proteinExistence type="predicted"/>
<feature type="region of interest" description="Disordered" evidence="1">
    <location>
        <begin position="1"/>
        <end position="49"/>
    </location>
</feature>